<dbReference type="EMBL" id="MU004551">
    <property type="protein sequence ID" value="KAF2648216.1"/>
    <property type="molecule type" value="Genomic_DNA"/>
</dbReference>
<dbReference type="SUPFAM" id="SSF55154">
    <property type="entry name" value="CYTH-like phosphatases"/>
    <property type="match status" value="1"/>
</dbReference>
<dbReference type="PANTHER" id="PTHR14586">
    <property type="entry name" value="THIAMINE-TRIPHOSPHATASE"/>
    <property type="match status" value="1"/>
</dbReference>
<organism evidence="2 3">
    <name type="scientific">Lophiostoma macrostomum CBS 122681</name>
    <dbReference type="NCBI Taxonomy" id="1314788"/>
    <lineage>
        <taxon>Eukaryota</taxon>
        <taxon>Fungi</taxon>
        <taxon>Dikarya</taxon>
        <taxon>Ascomycota</taxon>
        <taxon>Pezizomycotina</taxon>
        <taxon>Dothideomycetes</taxon>
        <taxon>Pleosporomycetidae</taxon>
        <taxon>Pleosporales</taxon>
        <taxon>Lophiostomataceae</taxon>
        <taxon>Lophiostoma</taxon>
    </lineage>
</organism>
<keyword evidence="3" id="KW-1185">Reference proteome</keyword>
<dbReference type="GO" id="GO:0000287">
    <property type="term" value="F:magnesium ion binding"/>
    <property type="evidence" value="ECO:0007669"/>
    <property type="project" value="TreeGrafter"/>
</dbReference>
<proteinExistence type="predicted"/>
<dbReference type="GO" id="GO:0042357">
    <property type="term" value="P:thiamine diphosphate metabolic process"/>
    <property type="evidence" value="ECO:0007669"/>
    <property type="project" value="TreeGrafter"/>
</dbReference>
<dbReference type="Pfam" id="PF01928">
    <property type="entry name" value="CYTH"/>
    <property type="match status" value="1"/>
</dbReference>
<sequence length="216" mass="25269">MDRLRSNKWCPLRSSHNGTRFRSYIPLEPVHLHDVYFDRENALMDQGIYVRLRNGEWEAKVRQAGGLINSQFAEFQGFDAVDGLVRRAFSASSESASLHQLNSIAEFKTERQKWDIEEFEVVVDLTDFGHTVGEVELCARVERQPEEREEDCKRNIRDVCVTMDRRIERFMGKHRQAFPPLRSGRHVEPISKLSAYFAWKKNMEEMERTSSRDGNS</sequence>
<dbReference type="PANTHER" id="PTHR14586:SF1">
    <property type="entry name" value="THIAMINE-TRIPHOSPHATASE"/>
    <property type="match status" value="1"/>
</dbReference>
<dbReference type="InterPro" id="IPR039582">
    <property type="entry name" value="THTPA"/>
</dbReference>
<dbReference type="Gene3D" id="2.40.320.10">
    <property type="entry name" value="Hypothetical Protein Pfu-838710-001"/>
    <property type="match status" value="1"/>
</dbReference>
<evidence type="ECO:0000313" key="2">
    <source>
        <dbReference type="EMBL" id="KAF2648216.1"/>
    </source>
</evidence>
<dbReference type="AlphaFoldDB" id="A0A6A6SK50"/>
<dbReference type="OrthoDB" id="442176at2759"/>
<protein>
    <recommendedName>
        <fullName evidence="1">CYTH domain-containing protein</fullName>
    </recommendedName>
</protein>
<reference evidence="2" key="1">
    <citation type="journal article" date="2020" name="Stud. Mycol.">
        <title>101 Dothideomycetes genomes: a test case for predicting lifestyles and emergence of pathogens.</title>
        <authorList>
            <person name="Haridas S."/>
            <person name="Albert R."/>
            <person name="Binder M."/>
            <person name="Bloem J."/>
            <person name="Labutti K."/>
            <person name="Salamov A."/>
            <person name="Andreopoulos B."/>
            <person name="Baker S."/>
            <person name="Barry K."/>
            <person name="Bills G."/>
            <person name="Bluhm B."/>
            <person name="Cannon C."/>
            <person name="Castanera R."/>
            <person name="Culley D."/>
            <person name="Daum C."/>
            <person name="Ezra D."/>
            <person name="Gonzalez J."/>
            <person name="Henrissat B."/>
            <person name="Kuo A."/>
            <person name="Liang C."/>
            <person name="Lipzen A."/>
            <person name="Lutzoni F."/>
            <person name="Magnuson J."/>
            <person name="Mondo S."/>
            <person name="Nolan M."/>
            <person name="Ohm R."/>
            <person name="Pangilinan J."/>
            <person name="Park H.-J."/>
            <person name="Ramirez L."/>
            <person name="Alfaro M."/>
            <person name="Sun H."/>
            <person name="Tritt A."/>
            <person name="Yoshinaga Y."/>
            <person name="Zwiers L.-H."/>
            <person name="Turgeon B."/>
            <person name="Goodwin S."/>
            <person name="Spatafora J."/>
            <person name="Crous P."/>
            <person name="Grigoriev I."/>
        </authorList>
    </citation>
    <scope>NUCLEOTIDE SEQUENCE</scope>
    <source>
        <strain evidence="2">CBS 122681</strain>
    </source>
</reference>
<dbReference type="InterPro" id="IPR023577">
    <property type="entry name" value="CYTH_domain"/>
</dbReference>
<evidence type="ECO:0000313" key="3">
    <source>
        <dbReference type="Proteomes" id="UP000799324"/>
    </source>
</evidence>
<gene>
    <name evidence="2" type="ORF">K491DRAFT_613198</name>
</gene>
<evidence type="ECO:0000259" key="1">
    <source>
        <dbReference type="Pfam" id="PF01928"/>
    </source>
</evidence>
<feature type="domain" description="CYTH" evidence="1">
    <location>
        <begin position="28"/>
        <end position="151"/>
    </location>
</feature>
<accession>A0A6A6SK50</accession>
<dbReference type="GO" id="GO:0050333">
    <property type="term" value="F:thiamine triphosphate phosphatase activity"/>
    <property type="evidence" value="ECO:0007669"/>
    <property type="project" value="InterPro"/>
</dbReference>
<name>A0A6A6SK50_9PLEO</name>
<dbReference type="Proteomes" id="UP000799324">
    <property type="component" value="Unassembled WGS sequence"/>
</dbReference>
<dbReference type="InterPro" id="IPR033469">
    <property type="entry name" value="CYTH-like_dom_sf"/>
</dbReference>